<name>A0A816BC10_9BILA</name>
<sequence length="217" mass="25625">MYFILWFFVYNVVSTVNLITPQEQQQQPQTIFERFSLQHYLKYNDSFLLDLIHEGTPSKIFAYCSHLLDVFKYSSSIDKTALLYAVATATFDLADYRHAHELLLRINQTTNVDLELNETQMMLDKTHQAVSAYLLQLESLPDEHFFYRWSPLSENSLTTTLLKSYSLSPTVEYQLRSYLKYYNYQLINQTILLQLRRLIAIETGRVEQVYEVTSQEI</sequence>
<evidence type="ECO:0000313" key="3">
    <source>
        <dbReference type="EMBL" id="CAF1607121.1"/>
    </source>
</evidence>
<proteinExistence type="predicted"/>
<feature type="chain" id="PRO_5036412673" evidence="1">
    <location>
        <begin position="16"/>
        <end position="217"/>
    </location>
</feature>
<keyword evidence="6" id="KW-1185">Reference proteome</keyword>
<dbReference type="EMBL" id="CAJNOQ010037110">
    <property type="protein sequence ID" value="CAF1607121.1"/>
    <property type="molecule type" value="Genomic_DNA"/>
</dbReference>
<keyword evidence="1" id="KW-0732">Signal</keyword>
<dbReference type="Proteomes" id="UP000677228">
    <property type="component" value="Unassembled WGS sequence"/>
</dbReference>
<feature type="signal peptide" evidence="1">
    <location>
        <begin position="1"/>
        <end position="15"/>
    </location>
</feature>
<comment type="caution">
    <text evidence="3">The sequence shown here is derived from an EMBL/GenBank/DDBJ whole genome shotgun (WGS) entry which is preliminary data.</text>
</comment>
<evidence type="ECO:0000256" key="1">
    <source>
        <dbReference type="SAM" id="SignalP"/>
    </source>
</evidence>
<dbReference type="EMBL" id="CAJOBA010067592">
    <property type="protein sequence ID" value="CAF4372229.1"/>
    <property type="molecule type" value="Genomic_DNA"/>
</dbReference>
<evidence type="ECO:0000313" key="6">
    <source>
        <dbReference type="Proteomes" id="UP000663829"/>
    </source>
</evidence>
<gene>
    <name evidence="3" type="ORF">GPM918_LOCUS42825</name>
    <name evidence="2" type="ORF">OVA965_LOCUS40641</name>
    <name evidence="5" type="ORF">SRO942_LOCUS44164</name>
    <name evidence="4" type="ORF">TMI583_LOCUS42109</name>
</gene>
<dbReference type="Proteomes" id="UP000663829">
    <property type="component" value="Unassembled WGS sequence"/>
</dbReference>
<evidence type="ECO:0000313" key="5">
    <source>
        <dbReference type="EMBL" id="CAF4487632.1"/>
    </source>
</evidence>
<dbReference type="Proteomes" id="UP000682733">
    <property type="component" value="Unassembled WGS sequence"/>
</dbReference>
<organism evidence="3 6">
    <name type="scientific">Didymodactylos carnosus</name>
    <dbReference type="NCBI Taxonomy" id="1234261"/>
    <lineage>
        <taxon>Eukaryota</taxon>
        <taxon>Metazoa</taxon>
        <taxon>Spiralia</taxon>
        <taxon>Gnathifera</taxon>
        <taxon>Rotifera</taxon>
        <taxon>Eurotatoria</taxon>
        <taxon>Bdelloidea</taxon>
        <taxon>Philodinida</taxon>
        <taxon>Philodinidae</taxon>
        <taxon>Didymodactylos</taxon>
    </lineage>
</organism>
<evidence type="ECO:0000313" key="2">
    <source>
        <dbReference type="EMBL" id="CAF1575569.1"/>
    </source>
</evidence>
<dbReference type="AlphaFoldDB" id="A0A816BC10"/>
<evidence type="ECO:0000313" key="4">
    <source>
        <dbReference type="EMBL" id="CAF4372229.1"/>
    </source>
</evidence>
<dbReference type="EMBL" id="CAJNOK010044683">
    <property type="protein sequence ID" value="CAF1575569.1"/>
    <property type="molecule type" value="Genomic_DNA"/>
</dbReference>
<accession>A0A816BC10</accession>
<protein>
    <submittedName>
        <fullName evidence="3">Uncharacterized protein</fullName>
    </submittedName>
</protein>
<dbReference type="EMBL" id="CAJOBC010103729">
    <property type="protein sequence ID" value="CAF4487632.1"/>
    <property type="molecule type" value="Genomic_DNA"/>
</dbReference>
<reference evidence="3" key="1">
    <citation type="submission" date="2021-02" db="EMBL/GenBank/DDBJ databases">
        <authorList>
            <person name="Nowell W R."/>
        </authorList>
    </citation>
    <scope>NUCLEOTIDE SEQUENCE</scope>
</reference>
<dbReference type="Proteomes" id="UP000681722">
    <property type="component" value="Unassembled WGS sequence"/>
</dbReference>